<proteinExistence type="predicted"/>
<name>A0A382RMX6_9ZZZZ</name>
<reference evidence="1" key="1">
    <citation type="submission" date="2018-05" db="EMBL/GenBank/DDBJ databases">
        <authorList>
            <person name="Lanie J.A."/>
            <person name="Ng W.-L."/>
            <person name="Kazmierczak K.M."/>
            <person name="Andrzejewski T.M."/>
            <person name="Davidsen T.M."/>
            <person name="Wayne K.J."/>
            <person name="Tettelin H."/>
            <person name="Glass J.I."/>
            <person name="Rusch D."/>
            <person name="Podicherti R."/>
            <person name="Tsui H.-C.T."/>
            <person name="Winkler M.E."/>
        </authorList>
    </citation>
    <scope>NUCLEOTIDE SEQUENCE</scope>
</reference>
<accession>A0A382RMX6</accession>
<dbReference type="EMBL" id="UINC01122592">
    <property type="protein sequence ID" value="SVC98495.1"/>
    <property type="molecule type" value="Genomic_DNA"/>
</dbReference>
<protein>
    <submittedName>
        <fullName evidence="1">Uncharacterized protein</fullName>
    </submittedName>
</protein>
<dbReference type="AlphaFoldDB" id="A0A382RMX6"/>
<organism evidence="1">
    <name type="scientific">marine metagenome</name>
    <dbReference type="NCBI Taxonomy" id="408172"/>
    <lineage>
        <taxon>unclassified sequences</taxon>
        <taxon>metagenomes</taxon>
        <taxon>ecological metagenomes</taxon>
    </lineage>
</organism>
<sequence>MHSIFRPISDNSVCSSGERNFVLLPVPIMSKSTGLLAINGNIDSLVIKSSAG</sequence>
<gene>
    <name evidence="1" type="ORF">METZ01_LOCUS351349</name>
</gene>
<feature type="non-terminal residue" evidence="1">
    <location>
        <position position="52"/>
    </location>
</feature>
<evidence type="ECO:0000313" key="1">
    <source>
        <dbReference type="EMBL" id="SVC98495.1"/>
    </source>
</evidence>